<evidence type="ECO:0000256" key="2">
    <source>
        <dbReference type="ARBA" id="ARBA00022475"/>
    </source>
</evidence>
<evidence type="ECO:0000256" key="1">
    <source>
        <dbReference type="ARBA" id="ARBA00004651"/>
    </source>
</evidence>
<dbReference type="EMBL" id="CP048020">
    <property type="protein sequence ID" value="QHX43839.1"/>
    <property type="molecule type" value="Genomic_DNA"/>
</dbReference>
<dbReference type="GO" id="GO:0004888">
    <property type="term" value="F:transmembrane signaling receptor activity"/>
    <property type="evidence" value="ECO:0007669"/>
    <property type="project" value="TreeGrafter"/>
</dbReference>
<feature type="transmembrane region" description="Helical" evidence="9">
    <location>
        <begin position="7"/>
        <end position="24"/>
    </location>
</feature>
<proteinExistence type="inferred from homology"/>
<evidence type="ECO:0000256" key="5">
    <source>
        <dbReference type="ARBA" id="ARBA00022989"/>
    </source>
</evidence>
<dbReference type="GO" id="GO:0071555">
    <property type="term" value="P:cell wall organization"/>
    <property type="evidence" value="ECO:0007669"/>
    <property type="project" value="InterPro"/>
</dbReference>
<keyword evidence="2" id="KW-1003">Cell membrane</keyword>
<protein>
    <recommendedName>
        <fullName evidence="10">Methyl-accepting transducer domain-containing protein</fullName>
    </recommendedName>
</protein>
<evidence type="ECO:0000259" key="10">
    <source>
        <dbReference type="PROSITE" id="PS50111"/>
    </source>
</evidence>
<name>A0A6P1Y380_9SPIR</name>
<organism evidence="11 12">
    <name type="scientific">Treponema vincentii</name>
    <dbReference type="NCBI Taxonomy" id="69710"/>
    <lineage>
        <taxon>Bacteria</taxon>
        <taxon>Pseudomonadati</taxon>
        <taxon>Spirochaetota</taxon>
        <taxon>Spirochaetia</taxon>
        <taxon>Spirochaetales</taxon>
        <taxon>Treponemataceae</taxon>
        <taxon>Treponema</taxon>
    </lineage>
</organism>
<evidence type="ECO:0000256" key="6">
    <source>
        <dbReference type="ARBA" id="ARBA00023136"/>
    </source>
</evidence>
<evidence type="ECO:0000256" key="9">
    <source>
        <dbReference type="SAM" id="Phobius"/>
    </source>
</evidence>
<dbReference type="KEGG" id="trz:GWP43_10700"/>
<dbReference type="PANTHER" id="PTHR43531">
    <property type="entry name" value="PROTEIN ICFG"/>
    <property type="match status" value="1"/>
</dbReference>
<feature type="transmembrane region" description="Helical" evidence="9">
    <location>
        <begin position="107"/>
        <end position="132"/>
    </location>
</feature>
<dbReference type="Pfam" id="PF00015">
    <property type="entry name" value="MCPsignal"/>
    <property type="match status" value="1"/>
</dbReference>
<dbReference type="Proteomes" id="UP000464374">
    <property type="component" value="Chromosome"/>
</dbReference>
<dbReference type="RefSeq" id="WP_162664144.1">
    <property type="nucleotide sequence ID" value="NZ_CP048020.1"/>
</dbReference>
<accession>A0A6P1Y380</accession>
<evidence type="ECO:0000313" key="12">
    <source>
        <dbReference type="Proteomes" id="UP000464374"/>
    </source>
</evidence>
<dbReference type="InterPro" id="IPR051310">
    <property type="entry name" value="MCP_chemotaxis"/>
</dbReference>
<dbReference type="PROSITE" id="PS50111">
    <property type="entry name" value="CHEMOTAXIS_TRANSDUC_2"/>
    <property type="match status" value="1"/>
</dbReference>
<dbReference type="Gene3D" id="1.10.287.950">
    <property type="entry name" value="Methyl-accepting chemotaxis protein"/>
    <property type="match status" value="1"/>
</dbReference>
<keyword evidence="5 9" id="KW-1133">Transmembrane helix</keyword>
<evidence type="ECO:0000313" key="11">
    <source>
        <dbReference type="EMBL" id="QHX43839.1"/>
    </source>
</evidence>
<evidence type="ECO:0000256" key="7">
    <source>
        <dbReference type="ARBA" id="ARBA00029447"/>
    </source>
</evidence>
<feature type="transmembrane region" description="Helical" evidence="9">
    <location>
        <begin position="184"/>
        <end position="202"/>
    </location>
</feature>
<dbReference type="GO" id="GO:0005886">
    <property type="term" value="C:plasma membrane"/>
    <property type="evidence" value="ECO:0007669"/>
    <property type="project" value="UniProtKB-SubCell"/>
</dbReference>
<dbReference type="GO" id="GO:0000155">
    <property type="term" value="F:phosphorelay sensor kinase activity"/>
    <property type="evidence" value="ECO:0007669"/>
    <property type="project" value="InterPro"/>
</dbReference>
<dbReference type="SMART" id="SM00283">
    <property type="entry name" value="MA"/>
    <property type="match status" value="1"/>
</dbReference>
<comment type="similarity">
    <text evidence="7">Belongs to the methyl-accepting chemotaxis (MCP) protein family.</text>
</comment>
<evidence type="ECO:0000256" key="3">
    <source>
        <dbReference type="ARBA" id="ARBA00022500"/>
    </source>
</evidence>
<gene>
    <name evidence="11" type="ORF">GWP43_10700</name>
</gene>
<dbReference type="InterPro" id="IPR004089">
    <property type="entry name" value="MCPsignal_dom"/>
</dbReference>
<dbReference type="InterPro" id="IPR011620">
    <property type="entry name" value="Sig_transdc_His_kinase_LytS_TM"/>
</dbReference>
<feature type="transmembrane region" description="Helical" evidence="9">
    <location>
        <begin position="77"/>
        <end position="101"/>
    </location>
</feature>
<reference evidence="11 12" key="1">
    <citation type="submission" date="2020-01" db="EMBL/GenBank/DDBJ databases">
        <title>Complete genome sequence of a human oral phylogroup 1 Treponema sp. strain ATCC 700766, originally isolated from periodontitis dental plaque.</title>
        <authorList>
            <person name="Chan Y."/>
            <person name="Huo Y.-B."/>
            <person name="Yu X.-L."/>
            <person name="Zeng H."/>
            <person name="Leung W.-K."/>
            <person name="Watt R.M."/>
        </authorList>
    </citation>
    <scope>NUCLEOTIDE SEQUENCE [LARGE SCALE GENOMIC DNA]</scope>
    <source>
        <strain evidence="11 12">OMZ 804</strain>
    </source>
</reference>
<evidence type="ECO:0000256" key="8">
    <source>
        <dbReference type="PROSITE-ProRule" id="PRU00284"/>
    </source>
</evidence>
<keyword evidence="8" id="KW-0807">Transducer</keyword>
<comment type="subcellular location">
    <subcellularLocation>
        <location evidence="1">Cell membrane</location>
        <topology evidence="1">Multi-pass membrane protein</topology>
    </subcellularLocation>
</comment>
<dbReference type="SUPFAM" id="SSF58104">
    <property type="entry name" value="Methyl-accepting chemotaxis protein (MCP) signaling domain"/>
    <property type="match status" value="1"/>
</dbReference>
<feature type="transmembrane region" description="Helical" evidence="9">
    <location>
        <begin position="44"/>
        <end position="65"/>
    </location>
</feature>
<feature type="transmembrane region" description="Helical" evidence="9">
    <location>
        <begin position="144"/>
        <end position="164"/>
    </location>
</feature>
<dbReference type="AlphaFoldDB" id="A0A6P1Y380"/>
<evidence type="ECO:0000256" key="4">
    <source>
        <dbReference type="ARBA" id="ARBA00022692"/>
    </source>
</evidence>
<feature type="domain" description="Methyl-accepting transducer" evidence="10">
    <location>
        <begin position="280"/>
        <end position="502"/>
    </location>
</feature>
<sequence length="566" mass="61196">MNATTFFSLTSNVALFFMVLYFLFKIRPIKAALVYHTKTQAEFIAAIGLTLVFSILNILASVLGIQVGNALANIRTGVVVVATALLGPLPGIIVGLIGSVYRYTVGGWTALGCSAATFFSGIVCAGIVLILRQKYERITLTYKTILLFSGFGGVWEILHIMVFVPLLGEKPFAEAAALMFDLLLFPQIIINAVIIAAVLFLITDLGKQENIKQLQEDEALLRAKQTANQSVIEAIHHALRNLTEHGTILEGTMQTTSEGAGHIAGNINSLKQQLMNQAESVTTTDSTVKTILETLNTLDGYIVIQSNKLMQSSSLIETMITNVRAVTELLEESNTVIKDAYQLSMQGKAGAKNANEAAMEIAKRSGDLLEAGEVIQNVASQTNLLAMNAAIEAAHAGESGKGFAVVADEIRKLAEESSMQGKKIAAVIKESLQIIQKLTNTESTTEKAFEQVYTLVSKISEQEAGILEAMQQQETGSEKITAAITDINGITHDIKTKSEEMANNGRHTAEEMAMLNTLTAALTEKMSEMTGDVLNINKAIQTVHEVTQKNAQAIQEVVREVDSFQL</sequence>
<dbReference type="PANTHER" id="PTHR43531:SF11">
    <property type="entry name" value="METHYL-ACCEPTING CHEMOTAXIS PROTEIN 3"/>
    <property type="match status" value="1"/>
</dbReference>
<keyword evidence="3" id="KW-0145">Chemotaxis</keyword>
<dbReference type="GO" id="GO:0006935">
    <property type="term" value="P:chemotaxis"/>
    <property type="evidence" value="ECO:0007669"/>
    <property type="project" value="UniProtKB-KW"/>
</dbReference>
<dbReference type="Pfam" id="PF07694">
    <property type="entry name" value="5TM-5TMR_LYT"/>
    <property type="match status" value="1"/>
</dbReference>
<keyword evidence="4 9" id="KW-0812">Transmembrane</keyword>
<keyword evidence="6 9" id="KW-0472">Membrane</keyword>